<dbReference type="Gene3D" id="3.10.129.10">
    <property type="entry name" value="Hotdog Thioesterase"/>
    <property type="match status" value="1"/>
</dbReference>
<evidence type="ECO:0000256" key="1">
    <source>
        <dbReference type="SAM" id="MobiDB-lite"/>
    </source>
</evidence>
<evidence type="ECO:0000313" key="4">
    <source>
        <dbReference type="Proteomes" id="UP000827284"/>
    </source>
</evidence>
<comment type="caution">
    <text evidence="3">The sequence shown here is derived from an EMBL/GenBank/DDBJ whole genome shotgun (WGS) entry which is preliminary data.</text>
</comment>
<feature type="compositionally biased region" description="Polar residues" evidence="1">
    <location>
        <begin position="162"/>
        <end position="180"/>
    </location>
</feature>
<reference evidence="3" key="1">
    <citation type="submission" date="2021-11" db="EMBL/GenBank/DDBJ databases">
        <authorList>
            <person name="Herlambang A."/>
            <person name="Guo Y."/>
            <person name="Takashima Y."/>
            <person name="Nishizawa T."/>
        </authorList>
    </citation>
    <scope>NUCLEOTIDE SEQUENCE</scope>
    <source>
        <strain evidence="3">E1425</strain>
    </source>
</reference>
<feature type="region of interest" description="Disordered" evidence="1">
    <location>
        <begin position="159"/>
        <end position="184"/>
    </location>
</feature>
<evidence type="ECO:0000313" key="3">
    <source>
        <dbReference type="EMBL" id="GJJ70532.1"/>
    </source>
</evidence>
<dbReference type="AlphaFoldDB" id="A0A9P3H6A8"/>
<feature type="transmembrane region" description="Helical" evidence="2">
    <location>
        <begin position="85"/>
        <end position="106"/>
    </location>
</feature>
<keyword evidence="2" id="KW-0812">Transmembrane</keyword>
<keyword evidence="4" id="KW-1185">Reference proteome</keyword>
<dbReference type="InterPro" id="IPR029069">
    <property type="entry name" value="HotDog_dom_sf"/>
</dbReference>
<accession>A0A9P3H6A8</accession>
<dbReference type="EMBL" id="BQFW01000004">
    <property type="protein sequence ID" value="GJJ70532.1"/>
    <property type="molecule type" value="Genomic_DNA"/>
</dbReference>
<reference evidence="3" key="2">
    <citation type="journal article" date="2022" name="Microbiol. Resour. Announc.">
        <title>Whole-Genome Sequence of Entomortierella parvispora E1425, a Mucoromycotan Fungus Associated with Burkholderiaceae-Related Endosymbiotic Bacteria.</title>
        <authorList>
            <person name="Herlambang A."/>
            <person name="Guo Y."/>
            <person name="Takashima Y."/>
            <person name="Narisawa K."/>
            <person name="Ohta H."/>
            <person name="Nishizawa T."/>
        </authorList>
    </citation>
    <scope>NUCLEOTIDE SEQUENCE</scope>
    <source>
        <strain evidence="3">E1425</strain>
    </source>
</reference>
<dbReference type="Pfam" id="PF14539">
    <property type="entry name" value="DUF4442"/>
    <property type="match status" value="1"/>
</dbReference>
<dbReference type="Proteomes" id="UP000827284">
    <property type="component" value="Unassembled WGS sequence"/>
</dbReference>
<protein>
    <recommendedName>
        <fullName evidence="5">Thioesterase domain-containing protein</fullName>
    </recommendedName>
</protein>
<dbReference type="OrthoDB" id="10255641at2759"/>
<keyword evidence="2" id="KW-1133">Transmembrane helix</keyword>
<gene>
    <name evidence="3" type="ORF">EMPS_02881</name>
</gene>
<dbReference type="SUPFAM" id="SSF54637">
    <property type="entry name" value="Thioesterase/thiol ester dehydrase-isomerase"/>
    <property type="match status" value="1"/>
</dbReference>
<dbReference type="CDD" id="cd03443">
    <property type="entry name" value="PaaI_thioesterase"/>
    <property type="match status" value="1"/>
</dbReference>
<proteinExistence type="predicted"/>
<name>A0A9P3H6A8_9FUNG</name>
<organism evidence="3 4">
    <name type="scientific">Entomortierella parvispora</name>
    <dbReference type="NCBI Taxonomy" id="205924"/>
    <lineage>
        <taxon>Eukaryota</taxon>
        <taxon>Fungi</taxon>
        <taxon>Fungi incertae sedis</taxon>
        <taxon>Mucoromycota</taxon>
        <taxon>Mortierellomycotina</taxon>
        <taxon>Mortierellomycetes</taxon>
        <taxon>Mortierellales</taxon>
        <taxon>Mortierellaceae</taxon>
        <taxon>Entomortierella</taxon>
    </lineage>
</organism>
<keyword evidence="2" id="KW-0472">Membrane</keyword>
<dbReference type="InterPro" id="IPR027961">
    <property type="entry name" value="DUF4442"/>
</dbReference>
<evidence type="ECO:0000256" key="2">
    <source>
        <dbReference type="SAM" id="Phobius"/>
    </source>
</evidence>
<evidence type="ECO:0008006" key="5">
    <source>
        <dbReference type="Google" id="ProtNLM"/>
    </source>
</evidence>
<sequence length="223" mass="24091">MLVILAACGLAFALVFIAVVLVKHTATLRDPLVVWDRIQGFEYLPVRIRAWLFSYALGIANPYSRSINCRFTEETKQVSNPFRSVHAGALVTFGETVGALALFTLLGKKDRAILTNIQVEYVRVARGLLTASATVSEEALRKSCISPLAQELEADLAKEKASSSNSGSTVNKDTSTTTPGIGSVTGGRATGNNLFVTDVLIRNANFDIVAKLALTWKTDLKND</sequence>